<comment type="similarity">
    <text evidence="5">Belongs to the class-II pyridoxal-phosphate-dependent aminotransferase family. MalY/PatB cystathionine beta-lyase subfamily.</text>
</comment>
<evidence type="ECO:0000256" key="4">
    <source>
        <dbReference type="ARBA" id="ARBA00023239"/>
    </source>
</evidence>
<evidence type="ECO:0000313" key="8">
    <source>
        <dbReference type="Proteomes" id="UP000195787"/>
    </source>
</evidence>
<keyword evidence="3" id="KW-0663">Pyridoxal phosphate</keyword>
<dbReference type="GO" id="GO:0047804">
    <property type="term" value="F:cysteine-S-conjugate beta-lyase activity"/>
    <property type="evidence" value="ECO:0007669"/>
    <property type="project" value="UniProtKB-EC"/>
</dbReference>
<dbReference type="EMBL" id="FUHU01000003">
    <property type="protein sequence ID" value="SJM46546.1"/>
    <property type="molecule type" value="Genomic_DNA"/>
</dbReference>
<sequence length="394" mass="41532">MTSAVAITDPFEVFTRDQLRRRTSVKWSVDEDALPLFIAEMDVQLAEPVQRAVHEAIGSGDSGYACSHHQLADAYAAFAKTQWGADVDVSGARANGGVLPAIVELLRVLTEPGATVIVTPPVYAPFYSFIKYSGRVTADAPLGTEGRFDFEVIEGAFTAAGPGSAMVIANPHNPTGIAHTRVELEQLAQLAALHGVTVISDEIHSPLVYDRPHVPYTTVDPRGFAVFSASKAFNLAGLPASLSIAGPDASAALASVDTALDKTLGLVAATAHLAALQHGGEWLASTMTALDVRRRRVAELVDQRLPGVGMRMPEATYLAWLDFSDTALADPAAVAHPGSMGSDLGVAGDLAKRCGVVLSSGEAFGEGGQNRARFNFGTRFDIIEEAVDRIAAEL</sequence>
<evidence type="ECO:0000256" key="2">
    <source>
        <dbReference type="ARBA" id="ARBA00012224"/>
    </source>
</evidence>
<evidence type="ECO:0000256" key="3">
    <source>
        <dbReference type="ARBA" id="ARBA00022898"/>
    </source>
</evidence>
<feature type="domain" description="Aminotransferase class I/classII large" evidence="6">
    <location>
        <begin position="63"/>
        <end position="390"/>
    </location>
</feature>
<dbReference type="EC" id="4.4.1.13" evidence="2"/>
<dbReference type="GeneID" id="303171702"/>
<keyword evidence="4 7" id="KW-0456">Lyase</keyword>
<dbReference type="InterPro" id="IPR051798">
    <property type="entry name" value="Class-II_PLP-Dep_Aminotrans"/>
</dbReference>
<evidence type="ECO:0000256" key="1">
    <source>
        <dbReference type="ARBA" id="ARBA00001933"/>
    </source>
</evidence>
<reference evidence="7 8" key="1">
    <citation type="submission" date="2017-02" db="EMBL/GenBank/DDBJ databases">
        <authorList>
            <person name="Peterson S.W."/>
        </authorList>
    </citation>
    <scope>NUCLEOTIDE SEQUENCE [LARGE SCALE GENOMIC DNA]</scope>
    <source>
        <strain evidence="7 8">LMG 22410</strain>
    </source>
</reference>
<comment type="cofactor">
    <cofactor evidence="1">
        <name>pyridoxal 5'-phosphate</name>
        <dbReference type="ChEBI" id="CHEBI:597326"/>
    </cofactor>
</comment>
<keyword evidence="8" id="KW-1185">Reference proteome</keyword>
<protein>
    <recommendedName>
        <fullName evidence="2">cysteine-S-conjugate beta-lyase</fullName>
        <ecNumber evidence="2">4.4.1.13</ecNumber>
    </recommendedName>
</protein>
<dbReference type="AlphaFoldDB" id="A0A1R4ESJ6"/>
<dbReference type="SUPFAM" id="SSF53383">
    <property type="entry name" value="PLP-dependent transferases"/>
    <property type="match status" value="1"/>
</dbReference>
<dbReference type="Proteomes" id="UP000195787">
    <property type="component" value="Unassembled WGS sequence"/>
</dbReference>
<dbReference type="Gene3D" id="3.40.640.10">
    <property type="entry name" value="Type I PLP-dependent aspartate aminotransferase-like (Major domain)"/>
    <property type="match status" value="1"/>
</dbReference>
<dbReference type="InterPro" id="IPR015421">
    <property type="entry name" value="PyrdxlP-dep_Trfase_major"/>
</dbReference>
<accession>A0A1R4ESJ6</accession>
<gene>
    <name evidence="7" type="ORF">CZ674_00560</name>
</gene>
<dbReference type="RefSeq" id="WP_159456847.1">
    <property type="nucleotide sequence ID" value="NZ_FUHU01000003.1"/>
</dbReference>
<dbReference type="InterPro" id="IPR004839">
    <property type="entry name" value="Aminotransferase_I/II_large"/>
</dbReference>
<dbReference type="CDD" id="cd00609">
    <property type="entry name" value="AAT_like"/>
    <property type="match status" value="1"/>
</dbReference>
<evidence type="ECO:0000259" key="6">
    <source>
        <dbReference type="Pfam" id="PF00155"/>
    </source>
</evidence>
<evidence type="ECO:0000313" key="7">
    <source>
        <dbReference type="EMBL" id="SJM46546.1"/>
    </source>
</evidence>
<dbReference type="InterPro" id="IPR015424">
    <property type="entry name" value="PyrdxlP-dep_Trfase"/>
</dbReference>
<proteinExistence type="inferred from homology"/>
<dbReference type="PANTHER" id="PTHR43525">
    <property type="entry name" value="PROTEIN MALY"/>
    <property type="match status" value="1"/>
</dbReference>
<evidence type="ECO:0000256" key="5">
    <source>
        <dbReference type="ARBA" id="ARBA00037974"/>
    </source>
</evidence>
<dbReference type="Gene3D" id="3.90.1150.10">
    <property type="entry name" value="Aspartate Aminotransferase, domain 1"/>
    <property type="match status" value="1"/>
</dbReference>
<organism evidence="7 8">
    <name type="scientific">Agrococcus casei LMG 22410</name>
    <dbReference type="NCBI Taxonomy" id="1255656"/>
    <lineage>
        <taxon>Bacteria</taxon>
        <taxon>Bacillati</taxon>
        <taxon>Actinomycetota</taxon>
        <taxon>Actinomycetes</taxon>
        <taxon>Micrococcales</taxon>
        <taxon>Microbacteriaceae</taxon>
        <taxon>Agrococcus</taxon>
    </lineage>
</organism>
<dbReference type="Pfam" id="PF00155">
    <property type="entry name" value="Aminotran_1_2"/>
    <property type="match status" value="1"/>
</dbReference>
<dbReference type="InterPro" id="IPR015422">
    <property type="entry name" value="PyrdxlP-dep_Trfase_small"/>
</dbReference>
<dbReference type="GO" id="GO:0030170">
    <property type="term" value="F:pyridoxal phosphate binding"/>
    <property type="evidence" value="ECO:0007669"/>
    <property type="project" value="InterPro"/>
</dbReference>
<dbReference type="PANTHER" id="PTHR43525:SF2">
    <property type="entry name" value="CYSTATHIONINE BETA-LYASE-RELATED"/>
    <property type="match status" value="1"/>
</dbReference>
<dbReference type="OrthoDB" id="3224382at2"/>
<name>A0A1R4ESJ6_9MICO</name>